<name>A0A564TI63_9FIRM</name>
<dbReference type="AlphaFoldDB" id="A0A564TI63"/>
<protein>
    <recommendedName>
        <fullName evidence="1">DUF3991 domain-containing protein</fullName>
    </recommendedName>
</protein>
<dbReference type="SUPFAM" id="SSF56731">
    <property type="entry name" value="DNA primase core"/>
    <property type="match status" value="1"/>
</dbReference>
<dbReference type="Pfam" id="PF13155">
    <property type="entry name" value="Toprim_2"/>
    <property type="match status" value="1"/>
</dbReference>
<dbReference type="SUPFAM" id="SSF57783">
    <property type="entry name" value="Zinc beta-ribbon"/>
    <property type="match status" value="1"/>
</dbReference>
<dbReference type="Pfam" id="PF13154">
    <property type="entry name" value="DUF3991"/>
    <property type="match status" value="1"/>
</dbReference>
<dbReference type="Proteomes" id="UP000363661">
    <property type="component" value="Unassembled WGS sequence"/>
</dbReference>
<evidence type="ECO:0000259" key="1">
    <source>
        <dbReference type="Pfam" id="PF13154"/>
    </source>
</evidence>
<evidence type="ECO:0000313" key="2">
    <source>
        <dbReference type="EMBL" id="VUX06954.1"/>
    </source>
</evidence>
<dbReference type="EMBL" id="CABHNA010000051">
    <property type="protein sequence ID" value="VUX06954.1"/>
    <property type="molecule type" value="Genomic_DNA"/>
</dbReference>
<organism evidence="2 3">
    <name type="scientific">[Ruminococcus] torques</name>
    <dbReference type="NCBI Taxonomy" id="33039"/>
    <lineage>
        <taxon>Bacteria</taxon>
        <taxon>Bacillati</taxon>
        <taxon>Bacillota</taxon>
        <taxon>Clostridia</taxon>
        <taxon>Lachnospirales</taxon>
        <taxon>Lachnospiraceae</taxon>
        <taxon>Mediterraneibacter</taxon>
    </lineage>
</organism>
<dbReference type="InterPro" id="IPR025054">
    <property type="entry name" value="DUF3991"/>
</dbReference>
<evidence type="ECO:0000313" key="3">
    <source>
        <dbReference type="Proteomes" id="UP000363661"/>
    </source>
</evidence>
<accession>A0A564TI63</accession>
<gene>
    <name evidence="2" type="ORF">RTSSTS7063_01335</name>
</gene>
<proteinExistence type="predicted"/>
<dbReference type="Gene3D" id="3.40.1360.10">
    <property type="match status" value="1"/>
</dbReference>
<reference evidence="2 3" key="1">
    <citation type="submission" date="2019-07" db="EMBL/GenBank/DDBJ databases">
        <authorList>
            <person name="Hibberd C M."/>
            <person name="Gehrig L. J."/>
            <person name="Chang H.-W."/>
            <person name="Venkatesh S."/>
        </authorList>
    </citation>
    <scope>NUCLEOTIDE SEQUENCE [LARGE SCALE GENOMIC DNA]</scope>
    <source>
        <strain evidence="2">Ruminococcus_torques_SSTS_Bg7063</strain>
    </source>
</reference>
<sequence>MIVENKAEEGELVDSRNSNDRFTDDELAIAKSVDLCAVAESLGYTVKRIGKYHTIKEMDSIRIYNRSHWYRWSRQFDKGNNGGSQIDFLRVFCGMSVKEAVFWLLDFAGYRRIENPAKKPLVHQVSKKQAEERKPFVLPEPAGDNSYLISYLNQERGISRAVIDLFLKDGLIYESRHYHNVVFRGNDKNGVTRFASMRGVFDKQGKPFKCDVTGNDKNYGFNVVNENSTELVVFEAAIDLMSYVDIFTDYESNKLALGMLADAPLETFLREHPQITSIRFCLDGDEPGRKAAAELMRKYYELGYEVEDCPPPAGYKDYNEWLVAAKLNLNRMNKRADEPVRA</sequence>
<keyword evidence="3" id="KW-1185">Reference proteome</keyword>
<feature type="domain" description="DUF3991" evidence="1">
    <location>
        <begin position="150"/>
        <end position="222"/>
    </location>
</feature>